<name>A0A9P6ACW3_9AGAM</name>
<evidence type="ECO:0000313" key="2">
    <source>
        <dbReference type="EMBL" id="KAF9503600.1"/>
    </source>
</evidence>
<accession>A0A9P6ACW3</accession>
<protein>
    <submittedName>
        <fullName evidence="2">Uncharacterized protein</fullName>
    </submittedName>
</protein>
<proteinExistence type="predicted"/>
<feature type="region of interest" description="Disordered" evidence="1">
    <location>
        <begin position="343"/>
        <end position="369"/>
    </location>
</feature>
<evidence type="ECO:0000313" key="3">
    <source>
        <dbReference type="Proteomes" id="UP000886523"/>
    </source>
</evidence>
<dbReference type="EMBL" id="MU129331">
    <property type="protein sequence ID" value="KAF9503600.1"/>
    <property type="molecule type" value="Genomic_DNA"/>
</dbReference>
<reference evidence="2" key="1">
    <citation type="journal article" date="2020" name="Nat. Commun.">
        <title>Large-scale genome sequencing of mycorrhizal fungi provides insights into the early evolution of symbiotic traits.</title>
        <authorList>
            <person name="Miyauchi S."/>
            <person name="Kiss E."/>
            <person name="Kuo A."/>
            <person name="Drula E."/>
            <person name="Kohler A."/>
            <person name="Sanchez-Garcia M."/>
            <person name="Morin E."/>
            <person name="Andreopoulos B."/>
            <person name="Barry K.W."/>
            <person name="Bonito G."/>
            <person name="Buee M."/>
            <person name="Carver A."/>
            <person name="Chen C."/>
            <person name="Cichocki N."/>
            <person name="Clum A."/>
            <person name="Culley D."/>
            <person name="Crous P.W."/>
            <person name="Fauchery L."/>
            <person name="Girlanda M."/>
            <person name="Hayes R.D."/>
            <person name="Keri Z."/>
            <person name="LaButti K."/>
            <person name="Lipzen A."/>
            <person name="Lombard V."/>
            <person name="Magnuson J."/>
            <person name="Maillard F."/>
            <person name="Murat C."/>
            <person name="Nolan M."/>
            <person name="Ohm R.A."/>
            <person name="Pangilinan J."/>
            <person name="Pereira M.F."/>
            <person name="Perotto S."/>
            <person name="Peter M."/>
            <person name="Pfister S."/>
            <person name="Riley R."/>
            <person name="Sitrit Y."/>
            <person name="Stielow J.B."/>
            <person name="Szollosi G."/>
            <person name="Zifcakova L."/>
            <person name="Stursova M."/>
            <person name="Spatafora J.W."/>
            <person name="Tedersoo L."/>
            <person name="Vaario L.M."/>
            <person name="Yamada A."/>
            <person name="Yan M."/>
            <person name="Wang P."/>
            <person name="Xu J."/>
            <person name="Bruns T."/>
            <person name="Baldrian P."/>
            <person name="Vilgalys R."/>
            <person name="Dunand C."/>
            <person name="Henrissat B."/>
            <person name="Grigoriev I.V."/>
            <person name="Hibbett D."/>
            <person name="Nagy L.G."/>
            <person name="Martin F.M."/>
        </authorList>
    </citation>
    <scope>NUCLEOTIDE SEQUENCE</scope>
    <source>
        <strain evidence="2">UP504</strain>
    </source>
</reference>
<evidence type="ECO:0000256" key="1">
    <source>
        <dbReference type="SAM" id="MobiDB-lite"/>
    </source>
</evidence>
<keyword evidence="3" id="KW-1185">Reference proteome</keyword>
<dbReference type="AlphaFoldDB" id="A0A9P6ACW3"/>
<dbReference type="Proteomes" id="UP000886523">
    <property type="component" value="Unassembled WGS sequence"/>
</dbReference>
<gene>
    <name evidence="2" type="ORF">BS47DRAFT_1369421</name>
</gene>
<organism evidence="2 3">
    <name type="scientific">Hydnum rufescens UP504</name>
    <dbReference type="NCBI Taxonomy" id="1448309"/>
    <lineage>
        <taxon>Eukaryota</taxon>
        <taxon>Fungi</taxon>
        <taxon>Dikarya</taxon>
        <taxon>Basidiomycota</taxon>
        <taxon>Agaricomycotina</taxon>
        <taxon>Agaricomycetes</taxon>
        <taxon>Cantharellales</taxon>
        <taxon>Hydnaceae</taxon>
        <taxon>Hydnum</taxon>
    </lineage>
</organism>
<feature type="compositionally biased region" description="Basic and acidic residues" evidence="1">
    <location>
        <begin position="345"/>
        <end position="362"/>
    </location>
</feature>
<comment type="caution">
    <text evidence="2">The sequence shown here is derived from an EMBL/GenBank/DDBJ whole genome shotgun (WGS) entry which is preliminary data.</text>
</comment>
<sequence>MVTSWKYHQNTSQDFELLPLKHIRKGPPGPHTRPIKPAVSESHSRLIGECISCCHVPQSTTAQEPKALLSKNTGTPAFKLTHGSGLDPAPDPYRPTTGGPALTEGYMQMLEQSGPLVKELFGSTRTDLQLSGIGPSPSPNDVRAHMSNPTMKVTNVYDVGLENSIHSSIQSLPGRTTHKGAMCFKEWIQGQPSWLFLLETEPFPCQCSRMQDAAYYNKGSHCMGNREPQDNKTISYMSTLAMNKTMLSYSNIQGPLDMFWIPELLKQPDWLIADAAVPSRAVFSSAKPIVEATQVPSQAQVTLKHSNNARSPYLGEYDVVSGFQTCRIPIVVWGTKINKAGAPDPIKEPQMCKKSRPADKPSRAAKNCG</sequence>